<protein>
    <submittedName>
        <fullName evidence="2">Uncharacterized protein</fullName>
    </submittedName>
</protein>
<proteinExistence type="predicted"/>
<dbReference type="AlphaFoldDB" id="A0A1J5PL22"/>
<accession>A0A1J5PL22</accession>
<sequence>MNQNSAKIQSKNQARENKPSRHPILVLHQKIRDAYYQSDATPDEKRAVQIKESQISALNDANMDGASRINWFFDRIQTMTRSSDSKDYAAAVDVALFYSQHLWLKGLKKFNQ</sequence>
<name>A0A1J5PL22_9ZZZZ</name>
<feature type="region of interest" description="Disordered" evidence="1">
    <location>
        <begin position="1"/>
        <end position="23"/>
    </location>
</feature>
<feature type="compositionally biased region" description="Polar residues" evidence="1">
    <location>
        <begin position="1"/>
        <end position="12"/>
    </location>
</feature>
<reference evidence="2" key="1">
    <citation type="submission" date="2016-10" db="EMBL/GenBank/DDBJ databases">
        <title>Sequence of Gallionella enrichment culture.</title>
        <authorList>
            <person name="Poehlein A."/>
            <person name="Muehling M."/>
            <person name="Daniel R."/>
        </authorList>
    </citation>
    <scope>NUCLEOTIDE SEQUENCE</scope>
</reference>
<gene>
    <name evidence="2" type="ORF">GALL_501430</name>
</gene>
<evidence type="ECO:0000256" key="1">
    <source>
        <dbReference type="SAM" id="MobiDB-lite"/>
    </source>
</evidence>
<comment type="caution">
    <text evidence="2">The sequence shown here is derived from an EMBL/GenBank/DDBJ whole genome shotgun (WGS) entry which is preliminary data.</text>
</comment>
<evidence type="ECO:0000313" key="2">
    <source>
        <dbReference type="EMBL" id="OIQ68268.1"/>
    </source>
</evidence>
<dbReference type="EMBL" id="MLJW01005412">
    <property type="protein sequence ID" value="OIQ68268.1"/>
    <property type="molecule type" value="Genomic_DNA"/>
</dbReference>
<organism evidence="2">
    <name type="scientific">mine drainage metagenome</name>
    <dbReference type="NCBI Taxonomy" id="410659"/>
    <lineage>
        <taxon>unclassified sequences</taxon>
        <taxon>metagenomes</taxon>
        <taxon>ecological metagenomes</taxon>
    </lineage>
</organism>